<evidence type="ECO:0000313" key="3">
    <source>
        <dbReference type="EMBL" id="SFO57490.1"/>
    </source>
</evidence>
<protein>
    <submittedName>
        <fullName evidence="3">Uncharacterized protein</fullName>
    </submittedName>
</protein>
<feature type="transmembrane region" description="Helical" evidence="1">
    <location>
        <begin position="56"/>
        <end position="77"/>
    </location>
</feature>
<dbReference type="EMBL" id="FOUP01000018">
    <property type="protein sequence ID" value="SFO57490.1"/>
    <property type="molecule type" value="Genomic_DNA"/>
</dbReference>
<name>A0A1I5IB98_9PSEU</name>
<organism evidence="3 4">
    <name type="scientific">Saccharopolyspora antimicrobica</name>
    <dbReference type="NCBI Taxonomy" id="455193"/>
    <lineage>
        <taxon>Bacteria</taxon>
        <taxon>Bacillati</taxon>
        <taxon>Actinomycetota</taxon>
        <taxon>Actinomycetes</taxon>
        <taxon>Pseudonocardiales</taxon>
        <taxon>Pseudonocardiaceae</taxon>
        <taxon>Saccharopolyspora</taxon>
    </lineage>
</organism>
<keyword evidence="1" id="KW-0472">Membrane</keyword>
<feature type="transmembrane region" description="Helical" evidence="1">
    <location>
        <begin position="6"/>
        <end position="24"/>
    </location>
</feature>
<proteinExistence type="predicted"/>
<dbReference type="Proteomes" id="UP000270697">
    <property type="component" value="Unassembled WGS sequence"/>
</dbReference>
<dbReference type="AlphaFoldDB" id="A0A1I5IB98"/>
<accession>A0A1I5IB98</accession>
<gene>
    <name evidence="2" type="ORF">ATL45_3920</name>
    <name evidence="3" type="ORF">SAMN05421805_11825</name>
</gene>
<feature type="transmembrane region" description="Helical" evidence="1">
    <location>
        <begin position="31"/>
        <end position="50"/>
    </location>
</feature>
<dbReference type="EMBL" id="RBXX01000002">
    <property type="protein sequence ID" value="RKT85573.1"/>
    <property type="molecule type" value="Genomic_DNA"/>
</dbReference>
<keyword evidence="5" id="KW-1185">Reference proteome</keyword>
<dbReference type="RefSeq" id="WP_143121748.1">
    <property type="nucleotide sequence ID" value="NZ_FOUP01000018.1"/>
</dbReference>
<keyword evidence="1" id="KW-0812">Transmembrane</keyword>
<reference evidence="2 5" key="2">
    <citation type="submission" date="2018-10" db="EMBL/GenBank/DDBJ databases">
        <title>Sequencing the genomes of 1000 actinobacteria strains.</title>
        <authorList>
            <person name="Klenk H.-P."/>
        </authorList>
    </citation>
    <scope>NUCLEOTIDE SEQUENCE [LARGE SCALE GENOMIC DNA]</scope>
    <source>
        <strain evidence="2 5">DSM 45119</strain>
    </source>
</reference>
<evidence type="ECO:0000313" key="5">
    <source>
        <dbReference type="Proteomes" id="UP000270697"/>
    </source>
</evidence>
<evidence type="ECO:0000313" key="2">
    <source>
        <dbReference type="EMBL" id="RKT85573.1"/>
    </source>
</evidence>
<dbReference type="Proteomes" id="UP000199398">
    <property type="component" value="Unassembled WGS sequence"/>
</dbReference>
<reference evidence="3 4" key="1">
    <citation type="submission" date="2016-10" db="EMBL/GenBank/DDBJ databases">
        <authorList>
            <person name="de Groot N.N."/>
        </authorList>
    </citation>
    <scope>NUCLEOTIDE SEQUENCE [LARGE SCALE GENOMIC DNA]</scope>
    <source>
        <strain evidence="3 4">CPCC 201259</strain>
    </source>
</reference>
<keyword evidence="1" id="KW-1133">Transmembrane helix</keyword>
<evidence type="ECO:0000313" key="4">
    <source>
        <dbReference type="Proteomes" id="UP000199398"/>
    </source>
</evidence>
<sequence length="84" mass="9058">MIFSLVEPGIALAALLVGVALAPIKRVVARIVFLAVYLLVLTAPFIWLVVEGADWRGFLILGVIVGPGFAVSVFRIVRAVTRKK</sequence>
<evidence type="ECO:0000256" key="1">
    <source>
        <dbReference type="SAM" id="Phobius"/>
    </source>
</evidence>